<organism evidence="2 3">
    <name type="scientific">Engystomops pustulosus</name>
    <name type="common">Tungara frog</name>
    <name type="synonym">Physalaemus pustulosus</name>
    <dbReference type="NCBI Taxonomy" id="76066"/>
    <lineage>
        <taxon>Eukaryota</taxon>
        <taxon>Metazoa</taxon>
        <taxon>Chordata</taxon>
        <taxon>Craniata</taxon>
        <taxon>Vertebrata</taxon>
        <taxon>Euteleostomi</taxon>
        <taxon>Amphibia</taxon>
        <taxon>Batrachia</taxon>
        <taxon>Anura</taxon>
        <taxon>Neobatrachia</taxon>
        <taxon>Hyloidea</taxon>
        <taxon>Leptodactylidae</taxon>
        <taxon>Leiuperinae</taxon>
        <taxon>Engystomops</taxon>
    </lineage>
</organism>
<accession>A0AAV7CW32</accession>
<comment type="caution">
    <text evidence="2">The sequence shown here is derived from an EMBL/GenBank/DDBJ whole genome shotgun (WGS) entry which is preliminary data.</text>
</comment>
<feature type="compositionally biased region" description="Basic residues" evidence="1">
    <location>
        <begin position="16"/>
        <end position="32"/>
    </location>
</feature>
<gene>
    <name evidence="2" type="ORF">GDO81_006168</name>
</gene>
<name>A0AAV7CW32_ENGPU</name>
<keyword evidence="3" id="KW-1185">Reference proteome</keyword>
<dbReference type="EMBL" id="WNYA01000002">
    <property type="protein sequence ID" value="KAG8588944.1"/>
    <property type="molecule type" value="Genomic_DNA"/>
</dbReference>
<dbReference type="AlphaFoldDB" id="A0AAV7CW32"/>
<evidence type="ECO:0000256" key="1">
    <source>
        <dbReference type="SAM" id="MobiDB-lite"/>
    </source>
</evidence>
<sequence length="41" mass="5196">MPPKNLNRNLDQKKIQWIRRTQKKQKRRKQIRKILITQKKN</sequence>
<evidence type="ECO:0000313" key="2">
    <source>
        <dbReference type="EMBL" id="KAG8588944.1"/>
    </source>
</evidence>
<dbReference type="Proteomes" id="UP000824782">
    <property type="component" value="Unassembled WGS sequence"/>
</dbReference>
<reference evidence="2" key="1">
    <citation type="thesis" date="2020" institute="ProQuest LLC" country="789 East Eisenhower Parkway, Ann Arbor, MI, USA">
        <title>Comparative Genomics and Chromosome Evolution.</title>
        <authorList>
            <person name="Mudd A.B."/>
        </authorList>
    </citation>
    <scope>NUCLEOTIDE SEQUENCE</scope>
    <source>
        <strain evidence="2">237g6f4</strain>
        <tissue evidence="2">Blood</tissue>
    </source>
</reference>
<feature type="region of interest" description="Disordered" evidence="1">
    <location>
        <begin position="1"/>
        <end position="41"/>
    </location>
</feature>
<evidence type="ECO:0000313" key="3">
    <source>
        <dbReference type="Proteomes" id="UP000824782"/>
    </source>
</evidence>
<proteinExistence type="predicted"/>
<protein>
    <submittedName>
        <fullName evidence="2">Uncharacterized protein</fullName>
    </submittedName>
</protein>